<accession>A0ACC2UCZ9</accession>
<reference evidence="1" key="1">
    <citation type="submission" date="2022-04" db="EMBL/GenBank/DDBJ databases">
        <title>Genome of the entomopathogenic fungus Entomophthora muscae.</title>
        <authorList>
            <person name="Elya C."/>
            <person name="Lovett B.R."/>
            <person name="Lee E."/>
            <person name="Macias A.M."/>
            <person name="Hajek A.E."/>
            <person name="De Bivort B.L."/>
            <person name="Kasson M.T."/>
            <person name="De Fine Licht H.H."/>
            <person name="Stajich J.E."/>
        </authorList>
    </citation>
    <scope>NUCLEOTIDE SEQUENCE</scope>
    <source>
        <strain evidence="1">Berkeley</strain>
    </source>
</reference>
<evidence type="ECO:0000313" key="2">
    <source>
        <dbReference type="Proteomes" id="UP001165960"/>
    </source>
</evidence>
<dbReference type="Proteomes" id="UP001165960">
    <property type="component" value="Unassembled WGS sequence"/>
</dbReference>
<comment type="caution">
    <text evidence="1">The sequence shown here is derived from an EMBL/GenBank/DDBJ whole genome shotgun (WGS) entry which is preliminary data.</text>
</comment>
<evidence type="ECO:0000313" key="1">
    <source>
        <dbReference type="EMBL" id="KAJ9084908.1"/>
    </source>
</evidence>
<gene>
    <name evidence="1" type="ORF">DSO57_1019240</name>
</gene>
<proteinExistence type="predicted"/>
<organism evidence="1 2">
    <name type="scientific">Entomophthora muscae</name>
    <dbReference type="NCBI Taxonomy" id="34485"/>
    <lineage>
        <taxon>Eukaryota</taxon>
        <taxon>Fungi</taxon>
        <taxon>Fungi incertae sedis</taxon>
        <taxon>Zoopagomycota</taxon>
        <taxon>Entomophthoromycotina</taxon>
        <taxon>Entomophthoromycetes</taxon>
        <taxon>Entomophthorales</taxon>
        <taxon>Entomophthoraceae</taxon>
        <taxon>Entomophthora</taxon>
    </lineage>
</organism>
<dbReference type="EMBL" id="QTSX02000796">
    <property type="protein sequence ID" value="KAJ9084908.1"/>
    <property type="molecule type" value="Genomic_DNA"/>
</dbReference>
<name>A0ACC2UCZ9_9FUNG</name>
<sequence>MTEDAPIMRPQVSRRAYVPYMTSLRSCLITDEESEPILRSLSGHDQRLQSYDGNFAHSIYK</sequence>
<protein>
    <submittedName>
        <fullName evidence="1">Uncharacterized protein</fullName>
    </submittedName>
</protein>
<keyword evidence="2" id="KW-1185">Reference proteome</keyword>